<dbReference type="Proteomes" id="UP000562254">
    <property type="component" value="Unassembled WGS sequence"/>
</dbReference>
<keyword evidence="1" id="KW-0812">Transmembrane</keyword>
<dbReference type="SUPFAM" id="SSF58113">
    <property type="entry name" value="Apolipoprotein A-I"/>
    <property type="match status" value="2"/>
</dbReference>
<comment type="caution">
    <text evidence="2">The sequence shown here is derived from an EMBL/GenBank/DDBJ whole genome shotgun (WGS) entry which is preliminary data.</text>
</comment>
<dbReference type="EMBL" id="JACIJE010000014">
    <property type="protein sequence ID" value="MBB5691556.1"/>
    <property type="molecule type" value="Genomic_DNA"/>
</dbReference>
<dbReference type="RefSeq" id="WP_184486956.1">
    <property type="nucleotide sequence ID" value="NZ_JAAEDJ010000129.1"/>
</dbReference>
<keyword evidence="3" id="KW-1185">Reference proteome</keyword>
<evidence type="ECO:0000256" key="1">
    <source>
        <dbReference type="SAM" id="Phobius"/>
    </source>
</evidence>
<protein>
    <submittedName>
        <fullName evidence="2">Uncharacterized protein YoxC</fullName>
    </submittedName>
</protein>
<gene>
    <name evidence="2" type="ORF">FHS88_003713</name>
</gene>
<organism evidence="2 3">
    <name type="scientific">Neoroseomonas alkaliterrae</name>
    <dbReference type="NCBI Taxonomy" id="1452450"/>
    <lineage>
        <taxon>Bacteria</taxon>
        <taxon>Pseudomonadati</taxon>
        <taxon>Pseudomonadota</taxon>
        <taxon>Alphaproteobacteria</taxon>
        <taxon>Acetobacterales</taxon>
        <taxon>Acetobacteraceae</taxon>
        <taxon>Neoroseomonas</taxon>
    </lineage>
</organism>
<evidence type="ECO:0000313" key="3">
    <source>
        <dbReference type="Proteomes" id="UP000562254"/>
    </source>
</evidence>
<proteinExistence type="predicted"/>
<keyword evidence="1" id="KW-0472">Membrane</keyword>
<dbReference type="Gene3D" id="1.20.120.20">
    <property type="entry name" value="Apolipoprotein"/>
    <property type="match status" value="1"/>
</dbReference>
<dbReference type="AlphaFoldDB" id="A0A840XUI7"/>
<dbReference type="Gene3D" id="1.20.5.1230">
    <property type="entry name" value="Apolipoprotein A-I"/>
    <property type="match status" value="1"/>
</dbReference>
<evidence type="ECO:0000313" key="2">
    <source>
        <dbReference type="EMBL" id="MBB5691556.1"/>
    </source>
</evidence>
<sequence length="760" mass="79333">MQLLAQLVAHPGVIGSVVGLLIAWAWWSAVRLRSGTREVTRALATARQRIEEAQDPLGFAAIYERVSAELATVPLLGPRWREYRETLLVPAQPNVPVRATSRAELWFDSAALLRAAGMDVRYHAALPNLLVGAGLLFTFFGLMVALGEAGGIVAPSADQGARNNSLRKLLDAASFKFITSLVGLALSIAYALLRKHCLKQTDAALDGYLSALEARVPIITPVALQAEANRLLEKQQEQLETFSTELAVNIGTAFDKVFDTRLGEHIGPLTNAMQELATGMSSRNEDAVRTMLSTFLERLQGGTGDRMEHVAASLAGLAARLEGLQGGLGEAAVRMAQSADAMARRMGEGAEQALSRVTDQMAAVAQSLREVADRTRTAGADAGDRLSARVEEAAKGFQDAANQVAESLSQAAEAMQRRMGAEAEAANARLAQQFEAMLGELRSMAEASRTAGTSALDAVAERIAAAAEGFEATAAKVARAMEQAGEASGGALGRGAQEAVKRIADATEGMRIELRAMLEELRNGVTDAGEAVRSSATTGGQALRESLDGAGASLAQALGKAAQDLAASGHAAGTALAKGGSEAGVHLQGAATAAAGGIGRLGEQARLVADAAERLSAKVSQLESAVVGAATPLTSGAADMKAAGATVKDALQPLRAVAETLRSAMEQVTGAISRLETTQAAGSRLTEELTRAAGRFEGVDRELGRTLDELQKGLKGFTTQVTSFVTQTDTNLAKATTHLGAAVKQLEETLADFLDQVKKR</sequence>
<accession>A0A840XUI7</accession>
<feature type="transmembrane region" description="Helical" evidence="1">
    <location>
        <begin position="129"/>
        <end position="154"/>
    </location>
</feature>
<keyword evidence="1" id="KW-1133">Transmembrane helix</keyword>
<feature type="transmembrane region" description="Helical" evidence="1">
    <location>
        <begin position="7"/>
        <end position="27"/>
    </location>
</feature>
<reference evidence="2 3" key="1">
    <citation type="submission" date="2020-08" db="EMBL/GenBank/DDBJ databases">
        <title>Genomic Encyclopedia of Type Strains, Phase IV (KMG-IV): sequencing the most valuable type-strain genomes for metagenomic binning, comparative biology and taxonomic classification.</title>
        <authorList>
            <person name="Goeker M."/>
        </authorList>
    </citation>
    <scope>NUCLEOTIDE SEQUENCE [LARGE SCALE GENOMIC DNA]</scope>
    <source>
        <strain evidence="2 3">DSM 25895</strain>
    </source>
</reference>
<name>A0A840XUI7_9PROT</name>